<feature type="domain" description="D-isomer specific 2-hydroxyacid dehydrogenase catalytic" evidence="5">
    <location>
        <begin position="28"/>
        <end position="310"/>
    </location>
</feature>
<dbReference type="Gene3D" id="3.40.50.720">
    <property type="entry name" value="NAD(P)-binding Rossmann-like Domain"/>
    <property type="match status" value="2"/>
</dbReference>
<evidence type="ECO:0000256" key="2">
    <source>
        <dbReference type="ARBA" id="ARBA00022605"/>
    </source>
</evidence>
<proteinExistence type="inferred from homology"/>
<dbReference type="Pfam" id="PF00389">
    <property type="entry name" value="2-Hacid_dh"/>
    <property type="match status" value="1"/>
</dbReference>
<evidence type="ECO:0000259" key="5">
    <source>
        <dbReference type="Pfam" id="PF00389"/>
    </source>
</evidence>
<comment type="similarity">
    <text evidence="1">Belongs to the D-isomer specific 2-hydroxyacid dehydrogenase family.</text>
</comment>
<keyword evidence="3" id="KW-0560">Oxidoreductase</keyword>
<evidence type="ECO:0000259" key="6">
    <source>
        <dbReference type="Pfam" id="PF02826"/>
    </source>
</evidence>
<keyword evidence="4" id="KW-0520">NAD</keyword>
<evidence type="ECO:0000256" key="3">
    <source>
        <dbReference type="ARBA" id="ARBA00023002"/>
    </source>
</evidence>
<feature type="domain" description="D-isomer specific 2-hydroxyacid dehydrogenase NAD-binding" evidence="6">
    <location>
        <begin position="107"/>
        <end position="282"/>
    </location>
</feature>
<dbReference type="SUPFAM" id="SSF52283">
    <property type="entry name" value="Formate/glycerate dehydrogenase catalytic domain-like"/>
    <property type="match status" value="1"/>
</dbReference>
<dbReference type="GO" id="GO:0051287">
    <property type="term" value="F:NAD binding"/>
    <property type="evidence" value="ECO:0007669"/>
    <property type="project" value="InterPro"/>
</dbReference>
<dbReference type="SUPFAM" id="SSF51735">
    <property type="entry name" value="NAD(P)-binding Rossmann-fold domains"/>
    <property type="match status" value="1"/>
</dbReference>
<evidence type="ECO:0008006" key="8">
    <source>
        <dbReference type="Google" id="ProtNLM"/>
    </source>
</evidence>
<sequence>MFNVIVDIEYELLFENLKAGAPDSFALTLADFSLSDEKLSVLLEKADAIIGQVNLSDSQYETAGRLQIIQTLSSGYDRIDLAKANRHNVLIANNNGANAISVAEHVLMLIFALYRQLLFHHQSVTSGTWKNSKHTNREFFGKNLGIFGLGHVGKALAKRAAALGVNVQYFDVKRQPETEKEWGLKYVFPEELLSNSDVLSYHLPKTKFTRHLINHNSLRKMRQDALLINTSRGEIQDENAIYEALRSEQISGAGLDVFEQEPLPENSPLRKLKNVVLTPHSAPDRECYTRTVQNALENLIRVSKGTQPQSLAVDHEEVTQQFLARFPEVHFSAS</sequence>
<accession>A0A381RXT0</accession>
<dbReference type="PANTHER" id="PTHR42789">
    <property type="entry name" value="D-ISOMER SPECIFIC 2-HYDROXYACID DEHYDROGENASE FAMILY PROTEIN (AFU_ORTHOLOGUE AFUA_6G10090)"/>
    <property type="match status" value="1"/>
</dbReference>
<dbReference type="AlphaFoldDB" id="A0A381RXT0"/>
<dbReference type="PROSITE" id="PS00065">
    <property type="entry name" value="D_2_HYDROXYACID_DH_1"/>
    <property type="match status" value="1"/>
</dbReference>
<keyword evidence="2" id="KW-0028">Amino-acid biosynthesis</keyword>
<dbReference type="InterPro" id="IPR050857">
    <property type="entry name" value="D-2-hydroxyacid_DH"/>
</dbReference>
<dbReference type="InterPro" id="IPR006139">
    <property type="entry name" value="D-isomer_2_OHA_DH_cat_dom"/>
</dbReference>
<dbReference type="FunFam" id="3.40.50.720:FF:000203">
    <property type="entry name" value="D-3-phosphoglycerate dehydrogenase (SerA)"/>
    <property type="match status" value="1"/>
</dbReference>
<dbReference type="GO" id="GO:0008652">
    <property type="term" value="P:amino acid biosynthetic process"/>
    <property type="evidence" value="ECO:0007669"/>
    <property type="project" value="UniProtKB-KW"/>
</dbReference>
<dbReference type="InterPro" id="IPR006140">
    <property type="entry name" value="D-isomer_DH_NAD-bd"/>
</dbReference>
<dbReference type="InterPro" id="IPR036291">
    <property type="entry name" value="NAD(P)-bd_dom_sf"/>
</dbReference>
<organism evidence="7">
    <name type="scientific">marine metagenome</name>
    <dbReference type="NCBI Taxonomy" id="408172"/>
    <lineage>
        <taxon>unclassified sequences</taxon>
        <taxon>metagenomes</taxon>
        <taxon>ecological metagenomes</taxon>
    </lineage>
</organism>
<dbReference type="Pfam" id="PF02826">
    <property type="entry name" value="2-Hacid_dh_C"/>
    <property type="match status" value="1"/>
</dbReference>
<dbReference type="EMBL" id="UINC01002366">
    <property type="protein sequence ID" value="SUZ95909.1"/>
    <property type="molecule type" value="Genomic_DNA"/>
</dbReference>
<reference evidence="7" key="1">
    <citation type="submission" date="2018-05" db="EMBL/GenBank/DDBJ databases">
        <authorList>
            <person name="Lanie J.A."/>
            <person name="Ng W.-L."/>
            <person name="Kazmierczak K.M."/>
            <person name="Andrzejewski T.M."/>
            <person name="Davidsen T.M."/>
            <person name="Wayne K.J."/>
            <person name="Tettelin H."/>
            <person name="Glass J.I."/>
            <person name="Rusch D."/>
            <person name="Podicherti R."/>
            <person name="Tsui H.-C.T."/>
            <person name="Winkler M.E."/>
        </authorList>
    </citation>
    <scope>NUCLEOTIDE SEQUENCE</scope>
</reference>
<gene>
    <name evidence="7" type="ORF">METZ01_LOCUS48763</name>
</gene>
<protein>
    <recommendedName>
        <fullName evidence="8">D-isomer specific 2-hydroxyacid dehydrogenase NAD-binding domain-containing protein</fullName>
    </recommendedName>
</protein>
<name>A0A381RXT0_9ZZZZ</name>
<evidence type="ECO:0000256" key="4">
    <source>
        <dbReference type="ARBA" id="ARBA00023027"/>
    </source>
</evidence>
<dbReference type="InterPro" id="IPR029752">
    <property type="entry name" value="D-isomer_DH_CS1"/>
</dbReference>
<dbReference type="GO" id="GO:0016616">
    <property type="term" value="F:oxidoreductase activity, acting on the CH-OH group of donors, NAD or NADP as acceptor"/>
    <property type="evidence" value="ECO:0007669"/>
    <property type="project" value="InterPro"/>
</dbReference>
<evidence type="ECO:0000256" key="1">
    <source>
        <dbReference type="ARBA" id="ARBA00005854"/>
    </source>
</evidence>
<dbReference type="PANTHER" id="PTHR42789:SF1">
    <property type="entry name" value="D-ISOMER SPECIFIC 2-HYDROXYACID DEHYDROGENASE FAMILY PROTEIN (AFU_ORTHOLOGUE AFUA_6G10090)"/>
    <property type="match status" value="1"/>
</dbReference>
<evidence type="ECO:0000313" key="7">
    <source>
        <dbReference type="EMBL" id="SUZ95909.1"/>
    </source>
</evidence>